<reference evidence="2 3" key="1">
    <citation type="submission" date="2024-04" db="EMBL/GenBank/DDBJ databases">
        <authorList>
            <person name="Waldvogel A.-M."/>
            <person name="Schoenle A."/>
        </authorList>
    </citation>
    <scope>NUCLEOTIDE SEQUENCE [LARGE SCALE GENOMIC DNA]</scope>
</reference>
<evidence type="ECO:0000313" key="2">
    <source>
        <dbReference type="EMBL" id="CAL1605658.1"/>
    </source>
</evidence>
<dbReference type="Proteomes" id="UP001497482">
    <property type="component" value="Chromosome 5"/>
</dbReference>
<accession>A0AAV2LX48</accession>
<feature type="region of interest" description="Disordered" evidence="1">
    <location>
        <begin position="44"/>
        <end position="71"/>
    </location>
</feature>
<evidence type="ECO:0000256" key="1">
    <source>
        <dbReference type="SAM" id="MobiDB-lite"/>
    </source>
</evidence>
<dbReference type="AlphaFoldDB" id="A0AAV2LX48"/>
<name>A0AAV2LX48_KNICA</name>
<gene>
    <name evidence="2" type="ORF">KC01_LOCUS32996</name>
</gene>
<dbReference type="EMBL" id="OZ035827">
    <property type="protein sequence ID" value="CAL1605658.1"/>
    <property type="molecule type" value="Genomic_DNA"/>
</dbReference>
<proteinExistence type="predicted"/>
<keyword evidence="3" id="KW-1185">Reference proteome</keyword>
<feature type="compositionally biased region" description="Polar residues" evidence="1">
    <location>
        <begin position="59"/>
        <end position="70"/>
    </location>
</feature>
<protein>
    <submittedName>
        <fullName evidence="2">Uncharacterized protein</fullName>
    </submittedName>
</protein>
<organism evidence="2 3">
    <name type="scientific">Knipowitschia caucasica</name>
    <name type="common">Caucasian dwarf goby</name>
    <name type="synonym">Pomatoschistus caucasicus</name>
    <dbReference type="NCBI Taxonomy" id="637954"/>
    <lineage>
        <taxon>Eukaryota</taxon>
        <taxon>Metazoa</taxon>
        <taxon>Chordata</taxon>
        <taxon>Craniata</taxon>
        <taxon>Vertebrata</taxon>
        <taxon>Euteleostomi</taxon>
        <taxon>Actinopterygii</taxon>
        <taxon>Neopterygii</taxon>
        <taxon>Teleostei</taxon>
        <taxon>Neoteleostei</taxon>
        <taxon>Acanthomorphata</taxon>
        <taxon>Gobiaria</taxon>
        <taxon>Gobiiformes</taxon>
        <taxon>Gobioidei</taxon>
        <taxon>Gobiidae</taxon>
        <taxon>Gobiinae</taxon>
        <taxon>Knipowitschia</taxon>
    </lineage>
</organism>
<sequence>MTSRYVHVILLRRSPISGDSELSGMGGEGALILETVDHNREKERARARGQHRIVPEMGQNKTQSKGTESFETGHCSEVKRILFNFPYRLHESRVRASSVANGRSR</sequence>
<evidence type="ECO:0000313" key="3">
    <source>
        <dbReference type="Proteomes" id="UP001497482"/>
    </source>
</evidence>